<dbReference type="PANTHER" id="PTHR15680">
    <property type="entry name" value="RIBOSOMAL PROTEIN L19"/>
    <property type="match status" value="1"/>
</dbReference>
<evidence type="ECO:0000256" key="5">
    <source>
        <dbReference type="HAMAP-Rule" id="MF_00402"/>
    </source>
</evidence>
<evidence type="ECO:0000256" key="4">
    <source>
        <dbReference type="ARBA" id="ARBA00035171"/>
    </source>
</evidence>
<dbReference type="GO" id="GO:0003735">
    <property type="term" value="F:structural constituent of ribosome"/>
    <property type="evidence" value="ECO:0007669"/>
    <property type="project" value="InterPro"/>
</dbReference>
<dbReference type="GO" id="GO:0022625">
    <property type="term" value="C:cytosolic large ribosomal subunit"/>
    <property type="evidence" value="ECO:0007669"/>
    <property type="project" value="TreeGrafter"/>
</dbReference>
<dbReference type="InterPro" id="IPR008991">
    <property type="entry name" value="Translation_prot_SH3-like_sf"/>
</dbReference>
<dbReference type="GO" id="GO:0006412">
    <property type="term" value="P:translation"/>
    <property type="evidence" value="ECO:0007669"/>
    <property type="project" value="UniProtKB-UniRule"/>
</dbReference>
<gene>
    <name evidence="5" type="primary">rplS</name>
    <name evidence="7" type="ORF">C4K68_18400</name>
</gene>
<comment type="function">
    <text evidence="5 6">This protein is located at the 30S-50S ribosomal subunit interface and may play a role in the structure and function of the aminoacyl-tRNA binding site.</text>
</comment>
<dbReference type="Gene3D" id="2.30.30.790">
    <property type="match status" value="1"/>
</dbReference>
<dbReference type="FunFam" id="2.30.30.790:FF:000001">
    <property type="entry name" value="50S ribosomal protein L19"/>
    <property type="match status" value="1"/>
</dbReference>
<keyword evidence="2 5" id="KW-0689">Ribosomal protein</keyword>
<protein>
    <recommendedName>
        <fullName evidence="4 5">Large ribosomal subunit protein bL19</fullName>
    </recommendedName>
</protein>
<proteinExistence type="inferred from homology"/>
<dbReference type="SUPFAM" id="SSF50104">
    <property type="entry name" value="Translation proteins SH3-like domain"/>
    <property type="match status" value="1"/>
</dbReference>
<dbReference type="InterPro" id="IPR018257">
    <property type="entry name" value="Ribosomal_bL19_CS"/>
</dbReference>
<dbReference type="PROSITE" id="PS01015">
    <property type="entry name" value="RIBOSOMAL_L19"/>
    <property type="match status" value="1"/>
</dbReference>
<name>A0A2S5KMH1_9PROT</name>
<comment type="caution">
    <text evidence="7">The sequence shown here is derived from an EMBL/GenBank/DDBJ whole genome shotgun (WGS) entry which is preliminary data.</text>
</comment>
<keyword evidence="3 5" id="KW-0687">Ribonucleoprotein</keyword>
<organism evidence="7 8">
    <name type="scientific">Proteobacteria bacterium 228</name>
    <dbReference type="NCBI Taxonomy" id="2083153"/>
    <lineage>
        <taxon>Bacteria</taxon>
        <taxon>Pseudomonadati</taxon>
        <taxon>Pseudomonadota</taxon>
    </lineage>
</organism>
<reference evidence="7 8" key="1">
    <citation type="submission" date="2018-02" db="EMBL/GenBank/DDBJ databases">
        <title>novel marine gammaproteobacteria from coastal saline agro ecosystem.</title>
        <authorList>
            <person name="Krishnan R."/>
            <person name="Ramesh Kumar N."/>
        </authorList>
    </citation>
    <scope>NUCLEOTIDE SEQUENCE [LARGE SCALE GENOMIC DNA]</scope>
    <source>
        <strain evidence="7 8">228</strain>
    </source>
</reference>
<sequence length="123" mass="13632">MSSKNLIIQQIEAEQMNKEVPAFGAGDTLVVQVRVVEGDRTRLQAFEGVVIGKRNRGLNSAFTLRKISHGVGVERTFQTFSASIESIAVKRRGDVRQAKLYYLRDLSGKAARIKEKIVAKNNG</sequence>
<evidence type="ECO:0000256" key="6">
    <source>
        <dbReference type="RuleBase" id="RU000559"/>
    </source>
</evidence>
<evidence type="ECO:0000256" key="1">
    <source>
        <dbReference type="ARBA" id="ARBA00005781"/>
    </source>
</evidence>
<dbReference type="Pfam" id="PF01245">
    <property type="entry name" value="Ribosomal_L19"/>
    <property type="match status" value="1"/>
</dbReference>
<accession>A0A2S5KMH1</accession>
<dbReference type="EMBL" id="PRLP01000065">
    <property type="protein sequence ID" value="PPC75863.1"/>
    <property type="molecule type" value="Genomic_DNA"/>
</dbReference>
<comment type="similarity">
    <text evidence="1 5 6">Belongs to the bacterial ribosomal protein bL19 family.</text>
</comment>
<dbReference type="HAMAP" id="MF_00402">
    <property type="entry name" value="Ribosomal_bL19"/>
    <property type="match status" value="1"/>
</dbReference>
<dbReference type="InterPro" id="IPR001857">
    <property type="entry name" value="Ribosomal_bL19"/>
</dbReference>
<dbReference type="AlphaFoldDB" id="A0A2S5KMH1"/>
<dbReference type="PANTHER" id="PTHR15680:SF9">
    <property type="entry name" value="LARGE RIBOSOMAL SUBUNIT PROTEIN BL19M"/>
    <property type="match status" value="1"/>
</dbReference>
<dbReference type="NCBIfam" id="TIGR01024">
    <property type="entry name" value="rplS_bact"/>
    <property type="match status" value="1"/>
</dbReference>
<evidence type="ECO:0000313" key="8">
    <source>
        <dbReference type="Proteomes" id="UP000238196"/>
    </source>
</evidence>
<evidence type="ECO:0000313" key="7">
    <source>
        <dbReference type="EMBL" id="PPC75863.1"/>
    </source>
</evidence>
<evidence type="ECO:0000256" key="2">
    <source>
        <dbReference type="ARBA" id="ARBA00022980"/>
    </source>
</evidence>
<dbReference type="Proteomes" id="UP000238196">
    <property type="component" value="Unassembled WGS sequence"/>
</dbReference>
<dbReference type="InterPro" id="IPR038657">
    <property type="entry name" value="Ribosomal_bL19_sf"/>
</dbReference>
<dbReference type="PRINTS" id="PR00061">
    <property type="entry name" value="RIBOSOMALL19"/>
</dbReference>
<dbReference type="OrthoDB" id="5294562at2"/>
<evidence type="ECO:0000256" key="3">
    <source>
        <dbReference type="ARBA" id="ARBA00023274"/>
    </source>
</evidence>
<dbReference type="PIRSF" id="PIRSF002191">
    <property type="entry name" value="Ribosomal_L19"/>
    <property type="match status" value="1"/>
</dbReference>